<feature type="signal peptide" evidence="1">
    <location>
        <begin position="1"/>
        <end position="23"/>
    </location>
</feature>
<gene>
    <name evidence="2" type="ORF">IAB89_10900</name>
</gene>
<dbReference type="SUPFAM" id="SSF69318">
    <property type="entry name" value="Integrin alpha N-terminal domain"/>
    <property type="match status" value="1"/>
</dbReference>
<proteinExistence type="predicted"/>
<name>A0A9D1AP22_9FIRM</name>
<keyword evidence="1" id="KW-0732">Signal</keyword>
<protein>
    <submittedName>
        <fullName evidence="2">VCBS repeat-containing protein</fullName>
    </submittedName>
</protein>
<accession>A0A9D1AP22</accession>
<sequence length="454" mass="49538">MKGIRKKAAAVLLSLLCMLPLGGCGVLLSDDTEALMRPPRPTGEKAGIHELIEKTAGDGFTFKYPTSGENRSAILMQDLTNDGVEEAIALYQKADASSAGVNIMFIRKKDGVWTSMGSFATSASQVDKVMFGDVNEDGLPETVVGWGSGQSGVSNISVYSLDGTGEKMEETELDQSYSQLLVMDFDGDGFEEIFTASVTVGDQPAQARLFRLRSGAIEILGSCPIDSAVTSIVSAAGGLLSANQTGVLLDGAKTANTFVTEVVYWDRVKRELVSPLWDPVTQTVSATARSLNIVSRDINGDKILELPMVNLLPGTPAQNAPDSAYLTDWHQYDAETNTIVRVMSMVTNSTDGYWFLIPDMWKNQITTEQDTSIRTLTFRRWNAPQENLSEGQAGEKLLEIRVFTTKQWDAGQEDYFKLVDSNNLVYAARLPSPESSLSMSENDVRNSFKLLTQE</sequence>
<feature type="chain" id="PRO_5038393382" evidence="1">
    <location>
        <begin position="24"/>
        <end position="454"/>
    </location>
</feature>
<dbReference type="InterPro" id="IPR028994">
    <property type="entry name" value="Integrin_alpha_N"/>
</dbReference>
<reference evidence="2" key="2">
    <citation type="journal article" date="2021" name="PeerJ">
        <title>Extensive microbial diversity within the chicken gut microbiome revealed by metagenomics and culture.</title>
        <authorList>
            <person name="Gilroy R."/>
            <person name="Ravi A."/>
            <person name="Getino M."/>
            <person name="Pursley I."/>
            <person name="Horton D.L."/>
            <person name="Alikhan N.F."/>
            <person name="Baker D."/>
            <person name="Gharbi K."/>
            <person name="Hall N."/>
            <person name="Watson M."/>
            <person name="Adriaenssens E.M."/>
            <person name="Foster-Nyarko E."/>
            <person name="Jarju S."/>
            <person name="Secka A."/>
            <person name="Antonio M."/>
            <person name="Oren A."/>
            <person name="Chaudhuri R.R."/>
            <person name="La Ragione R."/>
            <person name="Hildebrand F."/>
            <person name="Pallen M.J."/>
        </authorList>
    </citation>
    <scope>NUCLEOTIDE SEQUENCE</scope>
    <source>
        <strain evidence="2">ChiSxjej1B13-7958</strain>
    </source>
</reference>
<dbReference type="EMBL" id="DVGZ01000118">
    <property type="protein sequence ID" value="HIR48141.1"/>
    <property type="molecule type" value="Genomic_DNA"/>
</dbReference>
<reference evidence="2" key="1">
    <citation type="submission" date="2020-10" db="EMBL/GenBank/DDBJ databases">
        <authorList>
            <person name="Gilroy R."/>
        </authorList>
    </citation>
    <scope>NUCLEOTIDE SEQUENCE</scope>
    <source>
        <strain evidence="2">ChiSxjej1B13-7958</strain>
    </source>
</reference>
<evidence type="ECO:0000256" key="1">
    <source>
        <dbReference type="SAM" id="SignalP"/>
    </source>
</evidence>
<comment type="caution">
    <text evidence="2">The sequence shown here is derived from an EMBL/GenBank/DDBJ whole genome shotgun (WGS) entry which is preliminary data.</text>
</comment>
<evidence type="ECO:0000313" key="2">
    <source>
        <dbReference type="EMBL" id="HIR48141.1"/>
    </source>
</evidence>
<evidence type="ECO:0000313" key="3">
    <source>
        <dbReference type="Proteomes" id="UP000824242"/>
    </source>
</evidence>
<dbReference type="Proteomes" id="UP000824242">
    <property type="component" value="Unassembled WGS sequence"/>
</dbReference>
<dbReference type="AlphaFoldDB" id="A0A9D1AP22"/>
<organism evidence="2 3">
    <name type="scientific">Candidatus Caccousia avicola</name>
    <dbReference type="NCBI Taxonomy" id="2840721"/>
    <lineage>
        <taxon>Bacteria</taxon>
        <taxon>Bacillati</taxon>
        <taxon>Bacillota</taxon>
        <taxon>Clostridia</taxon>
        <taxon>Eubacteriales</taxon>
        <taxon>Oscillospiraceae</taxon>
        <taxon>Oscillospiraceae incertae sedis</taxon>
        <taxon>Candidatus Caccousia</taxon>
    </lineage>
</organism>